<dbReference type="HOGENOM" id="CLU_441421_0_0_1"/>
<dbReference type="PANTHER" id="PTHR34400:SF4">
    <property type="entry name" value="MEMBRANE PROTEIN"/>
    <property type="match status" value="1"/>
</dbReference>
<feature type="region of interest" description="Disordered" evidence="1">
    <location>
        <begin position="1"/>
        <end position="21"/>
    </location>
</feature>
<dbReference type="Pfam" id="PF12902">
    <property type="entry name" value="Ferritin-like"/>
    <property type="match status" value="1"/>
</dbReference>
<dbReference type="OrthoDB" id="3143730at2759"/>
<gene>
    <name evidence="3" type="ORF">M378DRAFT_14985</name>
</gene>
<dbReference type="STRING" id="946122.A0A0C2S8S3"/>
<evidence type="ECO:0000256" key="1">
    <source>
        <dbReference type="SAM" id="MobiDB-lite"/>
    </source>
</evidence>
<name>A0A0C2S8S3_AMAMK</name>
<feature type="domain" description="Iminophenyl-pyruvate dimer synthase" evidence="2">
    <location>
        <begin position="158"/>
        <end position="353"/>
    </location>
</feature>
<dbReference type="EMBL" id="KN818320">
    <property type="protein sequence ID" value="KIL59195.1"/>
    <property type="molecule type" value="Genomic_DNA"/>
</dbReference>
<dbReference type="Proteomes" id="UP000054549">
    <property type="component" value="Unassembled WGS sequence"/>
</dbReference>
<dbReference type="InterPro" id="IPR012347">
    <property type="entry name" value="Ferritin-like"/>
</dbReference>
<dbReference type="AlphaFoldDB" id="A0A0C2S8S3"/>
<dbReference type="Gene3D" id="1.20.1260.10">
    <property type="match status" value="1"/>
</dbReference>
<accession>A0A0C2S8S3</accession>
<organism evidence="3 4">
    <name type="scientific">Amanita muscaria (strain Koide BX008)</name>
    <dbReference type="NCBI Taxonomy" id="946122"/>
    <lineage>
        <taxon>Eukaryota</taxon>
        <taxon>Fungi</taxon>
        <taxon>Dikarya</taxon>
        <taxon>Basidiomycota</taxon>
        <taxon>Agaricomycotina</taxon>
        <taxon>Agaricomycetes</taxon>
        <taxon>Agaricomycetidae</taxon>
        <taxon>Agaricales</taxon>
        <taxon>Pluteineae</taxon>
        <taxon>Amanitaceae</taxon>
        <taxon>Amanita</taxon>
    </lineage>
</organism>
<dbReference type="InterPro" id="IPR026820">
    <property type="entry name" value="VioB/RebD_dom"/>
</dbReference>
<dbReference type="InParanoid" id="A0A0C2S8S3"/>
<reference evidence="3 4" key="1">
    <citation type="submission" date="2014-04" db="EMBL/GenBank/DDBJ databases">
        <title>Evolutionary Origins and Diversification of the Mycorrhizal Mutualists.</title>
        <authorList>
            <consortium name="DOE Joint Genome Institute"/>
            <consortium name="Mycorrhizal Genomics Consortium"/>
            <person name="Kohler A."/>
            <person name="Kuo A."/>
            <person name="Nagy L.G."/>
            <person name="Floudas D."/>
            <person name="Copeland A."/>
            <person name="Barry K.W."/>
            <person name="Cichocki N."/>
            <person name="Veneault-Fourrey C."/>
            <person name="LaButti K."/>
            <person name="Lindquist E.A."/>
            <person name="Lipzen A."/>
            <person name="Lundell T."/>
            <person name="Morin E."/>
            <person name="Murat C."/>
            <person name="Riley R."/>
            <person name="Ohm R."/>
            <person name="Sun H."/>
            <person name="Tunlid A."/>
            <person name="Henrissat B."/>
            <person name="Grigoriev I.V."/>
            <person name="Hibbett D.S."/>
            <person name="Martin F."/>
        </authorList>
    </citation>
    <scope>NUCLEOTIDE SEQUENCE [LARGE SCALE GENOMIC DNA]</scope>
    <source>
        <strain evidence="3 4">Koide BX008</strain>
    </source>
</reference>
<proteinExistence type="predicted"/>
<keyword evidence="4" id="KW-1185">Reference proteome</keyword>
<protein>
    <recommendedName>
        <fullName evidence="2">Iminophenyl-pyruvate dimer synthase domain-containing protein</fullName>
    </recommendedName>
</protein>
<evidence type="ECO:0000259" key="2">
    <source>
        <dbReference type="Pfam" id="PF12902"/>
    </source>
</evidence>
<dbReference type="PANTHER" id="PTHR34400">
    <property type="match status" value="1"/>
</dbReference>
<evidence type="ECO:0000313" key="4">
    <source>
        <dbReference type="Proteomes" id="UP000054549"/>
    </source>
</evidence>
<evidence type="ECO:0000313" key="3">
    <source>
        <dbReference type="EMBL" id="KIL59195.1"/>
    </source>
</evidence>
<feature type="compositionally biased region" description="Polar residues" evidence="1">
    <location>
        <begin position="1"/>
        <end position="20"/>
    </location>
</feature>
<sequence length="619" mass="67109">MNFSQGHTPQSRAGLSTSHAASEAHRDAISHALKEALKAKLDAPDAHNGYGSPTSEEYRHNLAIVHEAVQRVALLPAALLPEDLPLSDVLVVSRDLTRATLSDKIIKFDKAKIDVILKKARKSLDLLGDFPNLPPLSTELGPPRHFDYGATIKRVRIGVLIELSTIPLYLYAMHSVKPQDEGLRVRALLRGIVQQEMLHLALCGNLLSALGGSVALYDPRVVPIYPATLLCSKIPAHLEALNTGSLGRFMEIEAPVDATHPSSRTDDRGVLASQYESIGQLYEDVVLSVRGLEDQQFTNNLNNQFVGQDFFGDQLFAITDKSTALKALATIIEQGEGNLSVEDSHYEVFSKLYSGPSPDVYKAPVNPKTEDYELDPYVYRLSLSYDAAYCYLLQTIQRVWQTENISDRLQLLRNIHGIMSSVLTPLAELLIQQEFKDGCAAPCFDYYPMQDSVARNPLVPVELHKALAREVEAAATVAPSDNEIGAAAQIAAAKAADGVKDASAKANDAAPESADAKKAKDIAEKVESVADGLETKDVAEIVELAIQIGKDAVQVAIHTQAAARIGTKINIKAAREAADAAVQVKEAGEAAGKAAGHASEKALLERLKCYIEDNLYPPY</sequence>